<dbReference type="PATRIC" id="fig|929558.5.peg.510"/>
<dbReference type="SUPFAM" id="SSF55729">
    <property type="entry name" value="Acyl-CoA N-acyltransferases (Nat)"/>
    <property type="match status" value="1"/>
</dbReference>
<protein>
    <submittedName>
        <fullName evidence="2">Acetyltransferase</fullName>
    </submittedName>
</protein>
<dbReference type="Proteomes" id="UP000006431">
    <property type="component" value="Unassembled WGS sequence"/>
</dbReference>
<dbReference type="eggNOG" id="COG1670">
    <property type="taxonomic scope" value="Bacteria"/>
</dbReference>
<dbReference type="EMBL" id="AFRZ01000001">
    <property type="protein sequence ID" value="EHP29039.1"/>
    <property type="molecule type" value="Genomic_DNA"/>
</dbReference>
<organism evidence="2 3">
    <name type="scientific">Sulfurimonas gotlandica (strain DSM 19862 / JCM 16533 / GD1)</name>
    <dbReference type="NCBI Taxonomy" id="929558"/>
    <lineage>
        <taxon>Bacteria</taxon>
        <taxon>Pseudomonadati</taxon>
        <taxon>Campylobacterota</taxon>
        <taxon>Epsilonproteobacteria</taxon>
        <taxon>Campylobacterales</taxon>
        <taxon>Sulfurimonadaceae</taxon>
        <taxon>Sulfurimonas</taxon>
    </lineage>
</organism>
<dbReference type="InterPro" id="IPR016181">
    <property type="entry name" value="Acyl_CoA_acyltransferase"/>
</dbReference>
<dbReference type="InterPro" id="IPR000182">
    <property type="entry name" value="GNAT_dom"/>
</dbReference>
<gene>
    <name evidence="2" type="ORF">SMGD1_0512</name>
</gene>
<evidence type="ECO:0000313" key="2">
    <source>
        <dbReference type="EMBL" id="EHP29039.1"/>
    </source>
</evidence>
<evidence type="ECO:0000259" key="1">
    <source>
        <dbReference type="Pfam" id="PF13302"/>
    </source>
</evidence>
<reference evidence="2 3" key="1">
    <citation type="journal article" date="2012" name="Proc. Natl. Acad. Sci. U.S.A.">
        <title>Genome and physiology of a model Epsilonproteobacterium responsible for sulfide detoxification in marine oxygen depletion zones.</title>
        <authorList>
            <person name="Grote J."/>
            <person name="Schott T."/>
            <person name="Bruckner C.G."/>
            <person name="Glockner F.O."/>
            <person name="Jost G."/>
            <person name="Teeling H."/>
            <person name="Labrenz M."/>
            <person name="Jurgens K."/>
        </authorList>
    </citation>
    <scope>NUCLEOTIDE SEQUENCE [LARGE SCALE GENOMIC DNA]</scope>
    <source>
        <strain evidence="2 3">GD1</strain>
    </source>
</reference>
<dbReference type="Gene3D" id="3.40.630.30">
    <property type="match status" value="1"/>
</dbReference>
<dbReference type="PANTHER" id="PTHR43415:SF3">
    <property type="entry name" value="GNAT-FAMILY ACETYLTRANSFERASE"/>
    <property type="match status" value="1"/>
</dbReference>
<proteinExistence type="predicted"/>
<dbReference type="AlphaFoldDB" id="H1FVB3"/>
<dbReference type="GO" id="GO:0016747">
    <property type="term" value="F:acyltransferase activity, transferring groups other than amino-acyl groups"/>
    <property type="evidence" value="ECO:0007669"/>
    <property type="project" value="InterPro"/>
</dbReference>
<dbReference type="STRING" id="929558.SMGD1_0512"/>
<evidence type="ECO:0000313" key="3">
    <source>
        <dbReference type="Proteomes" id="UP000006431"/>
    </source>
</evidence>
<dbReference type="PANTHER" id="PTHR43415">
    <property type="entry name" value="SPERMIDINE N(1)-ACETYLTRANSFERASE"/>
    <property type="match status" value="1"/>
</dbReference>
<name>H1FVB3_SULGG</name>
<accession>H1FVB3</accession>
<sequence length="141" mass="16013">MYTKNMALNYIKMVQESSAHKVFAVCDIKTDFHIGNVSLQNISPKNRSAELAIVIGERNFIGKGIGKEAGKLLIEYGFKKLNLHRIYCGTSQYNIAMQKLALNLKMKQEGIGIDAMMKNNKFIDIYRYAIINKDTMSENNI</sequence>
<dbReference type="Pfam" id="PF13302">
    <property type="entry name" value="Acetyltransf_3"/>
    <property type="match status" value="1"/>
</dbReference>
<comment type="caution">
    <text evidence="2">The sequence shown here is derived from an EMBL/GenBank/DDBJ whole genome shotgun (WGS) entry which is preliminary data.</text>
</comment>
<dbReference type="HOGENOM" id="CLU_013985_3_2_7"/>
<keyword evidence="3" id="KW-1185">Reference proteome</keyword>
<keyword evidence="2" id="KW-0808">Transferase</keyword>
<feature type="domain" description="N-acetyltransferase" evidence="1">
    <location>
        <begin position="6"/>
        <end position="107"/>
    </location>
</feature>